<evidence type="ECO:0000313" key="10">
    <source>
        <dbReference type="Proteomes" id="UP000280434"/>
    </source>
</evidence>
<gene>
    <name evidence="9" type="ORF">D7S89_19070</name>
</gene>
<dbReference type="InterPro" id="IPR011701">
    <property type="entry name" value="MFS"/>
</dbReference>
<evidence type="ECO:0000256" key="3">
    <source>
        <dbReference type="ARBA" id="ARBA00022475"/>
    </source>
</evidence>
<comment type="caution">
    <text evidence="9">The sequence shown here is derived from an EMBL/GenBank/DDBJ whole genome shotgun (WGS) entry which is preliminary data.</text>
</comment>
<accession>A0A494X5V7</accession>
<dbReference type="NCBIfam" id="TIGR00711">
    <property type="entry name" value="efflux_EmrB"/>
    <property type="match status" value="1"/>
</dbReference>
<feature type="transmembrane region" description="Helical" evidence="7">
    <location>
        <begin position="176"/>
        <end position="195"/>
    </location>
</feature>
<dbReference type="Proteomes" id="UP000280434">
    <property type="component" value="Unassembled WGS sequence"/>
</dbReference>
<dbReference type="PANTHER" id="PTHR23501:SF1">
    <property type="entry name" value="TRANSPORT PROTEIN HSRA-RELATED"/>
    <property type="match status" value="1"/>
</dbReference>
<comment type="subcellular location">
    <subcellularLocation>
        <location evidence="1">Cell membrane</location>
        <topology evidence="1">Multi-pass membrane protein</topology>
    </subcellularLocation>
</comment>
<dbReference type="PANTHER" id="PTHR23501">
    <property type="entry name" value="MAJOR FACILITATOR SUPERFAMILY"/>
    <property type="match status" value="1"/>
</dbReference>
<keyword evidence="3" id="KW-1003">Cell membrane</keyword>
<feature type="transmembrane region" description="Helical" evidence="7">
    <location>
        <begin position="285"/>
        <end position="302"/>
    </location>
</feature>
<dbReference type="GO" id="GO:0005886">
    <property type="term" value="C:plasma membrane"/>
    <property type="evidence" value="ECO:0007669"/>
    <property type="project" value="UniProtKB-SubCell"/>
</dbReference>
<dbReference type="GO" id="GO:0022857">
    <property type="term" value="F:transmembrane transporter activity"/>
    <property type="evidence" value="ECO:0007669"/>
    <property type="project" value="InterPro"/>
</dbReference>
<dbReference type="PROSITE" id="PS50850">
    <property type="entry name" value="MFS"/>
    <property type="match status" value="1"/>
</dbReference>
<feature type="transmembrane region" description="Helical" evidence="7">
    <location>
        <begin position="207"/>
        <end position="227"/>
    </location>
</feature>
<evidence type="ECO:0000256" key="1">
    <source>
        <dbReference type="ARBA" id="ARBA00004651"/>
    </source>
</evidence>
<feature type="transmembrane region" description="Helical" evidence="7">
    <location>
        <begin position="339"/>
        <end position="364"/>
    </location>
</feature>
<feature type="transmembrane region" description="Helical" evidence="7">
    <location>
        <begin position="248"/>
        <end position="273"/>
    </location>
</feature>
<feature type="transmembrane region" description="Helical" evidence="7">
    <location>
        <begin position="145"/>
        <end position="164"/>
    </location>
</feature>
<protein>
    <submittedName>
        <fullName evidence="9">DHA2 family efflux MFS transporter permease subunit</fullName>
    </submittedName>
</protein>
<sequence length="453" mass="47469">MEQLDSSVLSTVLPAIAADFAIAPLRLNLAITSYLLSVAIFIPASGWVADRFGTRDVFCAACVLFTLGSAACGMAQTLPELVAARVLQGIGGAMTIPVGRLILLRAFPKSQYIRAMSYVTIPALIGPVLGPIVGGAIATYTSWRWIFYINLPVGLAGAMLAWCCLDSVPGEKREPLDFAGFVLCAAGLGALQTGLESVHRHTGDSSATIWLPLVVFLTAGVCLALYGRHASRQVNPIVDLRLFRERGFRIGTLAGGLCRVSLGATPFLLPLFLQTGFGLSPLESGSLTFLVAAGSIGLKTTVTAISRCFGLRNILWVNGVTVGGITMSFSALSPMTPHWIIAVLFCLYGFLRSLQFTSMNALAYADLPASLQSQGTTIGGIAQQLFPSFGVAIATASLSLLAADRGHPGPLDFSVVFLLLGLFPIVAAAWFTRLAASDGAAVSGHGRATSSPS</sequence>
<keyword evidence="4 7" id="KW-0812">Transmembrane</keyword>
<dbReference type="CDD" id="cd17503">
    <property type="entry name" value="MFS_LmrB_MDR_like"/>
    <property type="match status" value="1"/>
</dbReference>
<dbReference type="OrthoDB" id="9807274at2"/>
<feature type="transmembrane region" description="Helical" evidence="7">
    <location>
        <begin position="115"/>
        <end position="139"/>
    </location>
</feature>
<evidence type="ECO:0000259" key="8">
    <source>
        <dbReference type="PROSITE" id="PS50850"/>
    </source>
</evidence>
<dbReference type="Gene3D" id="1.20.1720.10">
    <property type="entry name" value="Multidrug resistance protein D"/>
    <property type="match status" value="1"/>
</dbReference>
<evidence type="ECO:0000313" key="9">
    <source>
        <dbReference type="EMBL" id="RKP46067.1"/>
    </source>
</evidence>
<keyword evidence="6 7" id="KW-0472">Membrane</keyword>
<feature type="transmembrane region" description="Helical" evidence="7">
    <location>
        <begin position="27"/>
        <end position="49"/>
    </location>
</feature>
<evidence type="ECO:0000256" key="6">
    <source>
        <dbReference type="ARBA" id="ARBA00023136"/>
    </source>
</evidence>
<feature type="domain" description="Major facilitator superfamily (MFS) profile" evidence="8">
    <location>
        <begin position="1"/>
        <end position="439"/>
    </location>
</feature>
<feature type="transmembrane region" description="Helical" evidence="7">
    <location>
        <begin position="314"/>
        <end position="333"/>
    </location>
</feature>
<evidence type="ECO:0000256" key="4">
    <source>
        <dbReference type="ARBA" id="ARBA00022692"/>
    </source>
</evidence>
<evidence type="ECO:0000256" key="5">
    <source>
        <dbReference type="ARBA" id="ARBA00022989"/>
    </source>
</evidence>
<keyword evidence="5 7" id="KW-1133">Transmembrane helix</keyword>
<name>A0A494X5V7_9BURK</name>
<dbReference type="Pfam" id="PF07690">
    <property type="entry name" value="MFS_1"/>
    <property type="match status" value="1"/>
</dbReference>
<dbReference type="InterPro" id="IPR004638">
    <property type="entry name" value="EmrB-like"/>
</dbReference>
<dbReference type="InterPro" id="IPR020846">
    <property type="entry name" value="MFS_dom"/>
</dbReference>
<dbReference type="Gene3D" id="1.20.1250.20">
    <property type="entry name" value="MFS general substrate transporter like domains"/>
    <property type="match status" value="1"/>
</dbReference>
<dbReference type="EMBL" id="RBZV01000008">
    <property type="protein sequence ID" value="RKP46067.1"/>
    <property type="molecule type" value="Genomic_DNA"/>
</dbReference>
<feature type="transmembrane region" description="Helical" evidence="7">
    <location>
        <begin position="82"/>
        <end position="103"/>
    </location>
</feature>
<feature type="transmembrane region" description="Helical" evidence="7">
    <location>
        <begin position="385"/>
        <end position="403"/>
    </location>
</feature>
<dbReference type="InterPro" id="IPR036259">
    <property type="entry name" value="MFS_trans_sf"/>
</dbReference>
<keyword evidence="10" id="KW-1185">Reference proteome</keyword>
<feature type="transmembrane region" description="Helical" evidence="7">
    <location>
        <begin position="415"/>
        <end position="436"/>
    </location>
</feature>
<proteinExistence type="predicted"/>
<evidence type="ECO:0000256" key="2">
    <source>
        <dbReference type="ARBA" id="ARBA00022448"/>
    </source>
</evidence>
<dbReference type="SUPFAM" id="SSF103473">
    <property type="entry name" value="MFS general substrate transporter"/>
    <property type="match status" value="1"/>
</dbReference>
<feature type="transmembrane region" description="Helical" evidence="7">
    <location>
        <begin position="56"/>
        <end position="76"/>
    </location>
</feature>
<keyword evidence="2" id="KW-0813">Transport</keyword>
<evidence type="ECO:0000256" key="7">
    <source>
        <dbReference type="SAM" id="Phobius"/>
    </source>
</evidence>
<dbReference type="AlphaFoldDB" id="A0A494X5V7"/>
<organism evidence="9 10">
    <name type="scientific">Trinickia fusca</name>
    <dbReference type="NCBI Taxonomy" id="2419777"/>
    <lineage>
        <taxon>Bacteria</taxon>
        <taxon>Pseudomonadati</taxon>
        <taxon>Pseudomonadota</taxon>
        <taxon>Betaproteobacteria</taxon>
        <taxon>Burkholderiales</taxon>
        <taxon>Burkholderiaceae</taxon>
        <taxon>Trinickia</taxon>
    </lineage>
</organism>
<reference evidence="9 10" key="1">
    <citation type="submission" date="2018-10" db="EMBL/GenBank/DDBJ databases">
        <title>Paraburkholderia sp. 7MK8-2, isolated from soil.</title>
        <authorList>
            <person name="Gao Z.-H."/>
            <person name="Qiu L.-H."/>
        </authorList>
    </citation>
    <scope>NUCLEOTIDE SEQUENCE [LARGE SCALE GENOMIC DNA]</scope>
    <source>
        <strain evidence="9 10">7MK8-2</strain>
    </source>
</reference>